<dbReference type="OrthoDB" id="284592at2"/>
<name>A0A518DYD0_9BACT</name>
<dbReference type="Proteomes" id="UP000317648">
    <property type="component" value="Chromosome"/>
</dbReference>
<dbReference type="EMBL" id="CP036433">
    <property type="protein sequence ID" value="QDU96795.1"/>
    <property type="molecule type" value="Genomic_DNA"/>
</dbReference>
<evidence type="ECO:0000313" key="2">
    <source>
        <dbReference type="Proteomes" id="UP000317648"/>
    </source>
</evidence>
<evidence type="ECO:0000313" key="1">
    <source>
        <dbReference type="EMBL" id="QDU96795.1"/>
    </source>
</evidence>
<gene>
    <name evidence="1" type="ORF">Pla8534_46160</name>
</gene>
<dbReference type="RefSeq" id="WP_145055422.1">
    <property type="nucleotide sequence ID" value="NZ_CP036433.1"/>
</dbReference>
<protein>
    <submittedName>
        <fullName evidence="1">Uncharacterized protein</fullName>
    </submittedName>
</protein>
<dbReference type="KEGG" id="lcre:Pla8534_46160"/>
<sequence>MLQKTDPSIAERAKEIYQDRLRANLEATDPDKFVAIEPESGDHFVGVTLSEAIGKSRKKHPERLAHVIRVGHRAAVHFGMHLQ</sequence>
<organism evidence="1 2">
    <name type="scientific">Lignipirellula cremea</name>
    <dbReference type="NCBI Taxonomy" id="2528010"/>
    <lineage>
        <taxon>Bacteria</taxon>
        <taxon>Pseudomonadati</taxon>
        <taxon>Planctomycetota</taxon>
        <taxon>Planctomycetia</taxon>
        <taxon>Pirellulales</taxon>
        <taxon>Pirellulaceae</taxon>
        <taxon>Lignipirellula</taxon>
    </lineage>
</organism>
<proteinExistence type="predicted"/>
<accession>A0A518DYD0</accession>
<reference evidence="1 2" key="1">
    <citation type="submission" date="2019-02" db="EMBL/GenBank/DDBJ databases">
        <title>Deep-cultivation of Planctomycetes and their phenomic and genomic characterization uncovers novel biology.</title>
        <authorList>
            <person name="Wiegand S."/>
            <person name="Jogler M."/>
            <person name="Boedeker C."/>
            <person name="Pinto D."/>
            <person name="Vollmers J."/>
            <person name="Rivas-Marin E."/>
            <person name="Kohn T."/>
            <person name="Peeters S.H."/>
            <person name="Heuer A."/>
            <person name="Rast P."/>
            <person name="Oberbeckmann S."/>
            <person name="Bunk B."/>
            <person name="Jeske O."/>
            <person name="Meyerdierks A."/>
            <person name="Storesund J.E."/>
            <person name="Kallscheuer N."/>
            <person name="Luecker S."/>
            <person name="Lage O.M."/>
            <person name="Pohl T."/>
            <person name="Merkel B.J."/>
            <person name="Hornburger P."/>
            <person name="Mueller R.-W."/>
            <person name="Bruemmer F."/>
            <person name="Labrenz M."/>
            <person name="Spormann A.M."/>
            <person name="Op den Camp H."/>
            <person name="Overmann J."/>
            <person name="Amann R."/>
            <person name="Jetten M.S.M."/>
            <person name="Mascher T."/>
            <person name="Medema M.H."/>
            <person name="Devos D.P."/>
            <person name="Kaster A.-K."/>
            <person name="Ovreas L."/>
            <person name="Rohde M."/>
            <person name="Galperin M.Y."/>
            <person name="Jogler C."/>
        </authorList>
    </citation>
    <scope>NUCLEOTIDE SEQUENCE [LARGE SCALE GENOMIC DNA]</scope>
    <source>
        <strain evidence="1 2">Pla85_3_4</strain>
    </source>
</reference>
<dbReference type="AlphaFoldDB" id="A0A518DYD0"/>
<keyword evidence="2" id="KW-1185">Reference proteome</keyword>